<dbReference type="EMBL" id="LVHI01000037">
    <property type="protein sequence ID" value="OAK51758.1"/>
    <property type="molecule type" value="Genomic_DNA"/>
</dbReference>
<evidence type="ECO:0000313" key="1">
    <source>
        <dbReference type="EMBL" id="OAK51758.1"/>
    </source>
</evidence>
<evidence type="ECO:0000313" key="2">
    <source>
        <dbReference type="Proteomes" id="UP000077519"/>
    </source>
</evidence>
<dbReference type="Proteomes" id="UP000077519">
    <property type="component" value="Unassembled WGS sequence"/>
</dbReference>
<comment type="caution">
    <text evidence="1">The sequence shown here is derived from an EMBL/GenBank/DDBJ whole genome shotgun (WGS) entry which is preliminary data.</text>
</comment>
<accession>A0A177Y9F6</accession>
<name>A0A177Y9F6_9NOCA</name>
<reference evidence="1 2" key="1">
    <citation type="submission" date="2016-03" db="EMBL/GenBank/DDBJ databases">
        <title>Genome sequence of Rhodococcus kyotonensis KB10.</title>
        <authorList>
            <person name="Jeong H."/>
            <person name="Hong C.E."/>
            <person name="Jo S.H."/>
            <person name="Park J.M."/>
        </authorList>
    </citation>
    <scope>NUCLEOTIDE SEQUENCE [LARGE SCALE GENOMIC DNA]</scope>
    <source>
        <strain evidence="1 2">KB10</strain>
    </source>
</reference>
<sequence>MRRWVFVLSAAALLVVACGRDVQPEAAAEPTRWDPCTVTDDVIEAMGLDPSSRKQGWQSGVVVEDWDLCGFRAPPTSQSYFFHIRSSDRHTIESIRSDDSRLDRVDLTVNGRDAFRYRTNDSRAVADCNVALPVGIGVVVLSVDFAGGVEPAEDPCKLVVSHATDLEPVLPSSTQ</sequence>
<organism evidence="1 2">
    <name type="scientific">Rhodococcoides kyotonense</name>
    <dbReference type="NCBI Taxonomy" id="398843"/>
    <lineage>
        <taxon>Bacteria</taxon>
        <taxon>Bacillati</taxon>
        <taxon>Actinomycetota</taxon>
        <taxon>Actinomycetes</taxon>
        <taxon>Mycobacteriales</taxon>
        <taxon>Nocardiaceae</taxon>
        <taxon>Rhodococcoides</taxon>
    </lineage>
</organism>
<protein>
    <recommendedName>
        <fullName evidence="3">DUF3558 domain-containing protein</fullName>
    </recommendedName>
</protein>
<dbReference type="AlphaFoldDB" id="A0A177Y9F6"/>
<dbReference type="InterPro" id="IPR024520">
    <property type="entry name" value="DUF3558"/>
</dbReference>
<keyword evidence="2" id="KW-1185">Reference proteome</keyword>
<dbReference type="PROSITE" id="PS51257">
    <property type="entry name" value="PROKAR_LIPOPROTEIN"/>
    <property type="match status" value="1"/>
</dbReference>
<gene>
    <name evidence="1" type="ORF">A3K89_10830</name>
</gene>
<dbReference type="Pfam" id="PF12079">
    <property type="entry name" value="DUF3558"/>
    <property type="match status" value="1"/>
</dbReference>
<evidence type="ECO:0008006" key="3">
    <source>
        <dbReference type="Google" id="ProtNLM"/>
    </source>
</evidence>
<proteinExistence type="predicted"/>